<sequence length="59" mass="6968">MEITIASLFQVTFKVKLQKERTDTMIRNRKRGEPAEKPAFFDRIMEFKQTGIMQSMLNS</sequence>
<evidence type="ECO:0000313" key="1">
    <source>
        <dbReference type="EMBL" id="RAZ69646.1"/>
    </source>
</evidence>
<gene>
    <name evidence="1" type="ORF">DP119_03035</name>
</gene>
<dbReference type="RefSeq" id="WP_112230715.1">
    <property type="nucleotide sequence ID" value="NZ_QLZQ01000001.1"/>
</dbReference>
<name>A0A365KA55_9BACL</name>
<reference evidence="1 2" key="1">
    <citation type="submission" date="2018-06" db="EMBL/GenBank/DDBJ databases">
        <title>The draft genome sequences of strains SCU63 and S1.</title>
        <authorList>
            <person name="Gan L."/>
        </authorList>
    </citation>
    <scope>NUCLEOTIDE SEQUENCE [LARGE SCALE GENOMIC DNA]</scope>
    <source>
        <strain evidence="1 2">S1</strain>
    </source>
</reference>
<accession>A0A365KA55</accession>
<comment type="caution">
    <text evidence="1">The sequence shown here is derived from an EMBL/GenBank/DDBJ whole genome shotgun (WGS) entry which is preliminary data.</text>
</comment>
<protein>
    <submittedName>
        <fullName evidence="1">Uncharacterized protein</fullName>
    </submittedName>
</protein>
<dbReference type="AlphaFoldDB" id="A0A365KA55"/>
<organism evidence="1 2">
    <name type="scientific">Planococcus maitriensis</name>
    <dbReference type="NCBI Taxonomy" id="221799"/>
    <lineage>
        <taxon>Bacteria</taxon>
        <taxon>Bacillati</taxon>
        <taxon>Bacillota</taxon>
        <taxon>Bacilli</taxon>
        <taxon>Bacillales</taxon>
        <taxon>Caryophanaceae</taxon>
        <taxon>Planococcus</taxon>
    </lineage>
</organism>
<dbReference type="Proteomes" id="UP000251869">
    <property type="component" value="Unassembled WGS sequence"/>
</dbReference>
<evidence type="ECO:0000313" key="2">
    <source>
        <dbReference type="Proteomes" id="UP000251869"/>
    </source>
</evidence>
<proteinExistence type="predicted"/>
<dbReference type="EMBL" id="QLZQ01000001">
    <property type="protein sequence ID" value="RAZ69646.1"/>
    <property type="molecule type" value="Genomic_DNA"/>
</dbReference>
<keyword evidence="2" id="KW-1185">Reference proteome</keyword>